<organism evidence="3">
    <name type="scientific">Schistocephalus solidus</name>
    <name type="common">Tapeworm</name>
    <dbReference type="NCBI Taxonomy" id="70667"/>
    <lineage>
        <taxon>Eukaryota</taxon>
        <taxon>Metazoa</taxon>
        <taxon>Spiralia</taxon>
        <taxon>Lophotrochozoa</taxon>
        <taxon>Platyhelminthes</taxon>
        <taxon>Cestoda</taxon>
        <taxon>Eucestoda</taxon>
        <taxon>Diphyllobothriidea</taxon>
        <taxon>Diphyllobothriidae</taxon>
        <taxon>Schistocephalus</taxon>
    </lineage>
</organism>
<dbReference type="AlphaFoldDB" id="A0A183SXD7"/>
<sequence>MPTDRPIIASSSPKRGFICRHAVDLKVSDTQQRTGPRLSNLPDADENVSVENGWRQLRETVQSTSMGVLGRARSQHQDWFDETNAVIKNLIA</sequence>
<accession>A0A183SXD7</accession>
<dbReference type="EMBL" id="UYSU01034906">
    <property type="protein sequence ID" value="VDL95270.1"/>
    <property type="molecule type" value="Genomic_DNA"/>
</dbReference>
<dbReference type="Proteomes" id="UP000275846">
    <property type="component" value="Unassembled WGS sequence"/>
</dbReference>
<evidence type="ECO:0000313" key="3">
    <source>
        <dbReference type="WBParaSite" id="SSLN_0000922601-mRNA-1"/>
    </source>
</evidence>
<evidence type="ECO:0000313" key="2">
    <source>
        <dbReference type="Proteomes" id="UP000275846"/>
    </source>
</evidence>
<reference evidence="3" key="1">
    <citation type="submission" date="2016-06" db="UniProtKB">
        <authorList>
            <consortium name="WormBaseParasite"/>
        </authorList>
    </citation>
    <scope>IDENTIFICATION</scope>
</reference>
<keyword evidence="2" id="KW-1185">Reference proteome</keyword>
<protein>
    <submittedName>
        <fullName evidence="1 3">Uncharacterized protein</fullName>
    </submittedName>
</protein>
<gene>
    <name evidence="1" type="ORF">SSLN_LOCUS8885</name>
</gene>
<reference evidence="1 2" key="2">
    <citation type="submission" date="2018-11" db="EMBL/GenBank/DDBJ databases">
        <authorList>
            <consortium name="Pathogen Informatics"/>
        </authorList>
    </citation>
    <scope>NUCLEOTIDE SEQUENCE [LARGE SCALE GENOMIC DNA]</scope>
    <source>
        <strain evidence="1 2">NST_G2</strain>
    </source>
</reference>
<dbReference type="OrthoDB" id="6282404at2759"/>
<evidence type="ECO:0000313" key="1">
    <source>
        <dbReference type="EMBL" id="VDL95270.1"/>
    </source>
</evidence>
<proteinExistence type="predicted"/>
<name>A0A183SXD7_SCHSO</name>
<dbReference type="WBParaSite" id="SSLN_0000922601-mRNA-1">
    <property type="protein sequence ID" value="SSLN_0000922601-mRNA-1"/>
    <property type="gene ID" value="SSLN_0000922601"/>
</dbReference>